<protein>
    <submittedName>
        <fullName evidence="2">Uncharacterized protein</fullName>
    </submittedName>
</protein>
<dbReference type="Proteomes" id="UP000006591">
    <property type="component" value="Chromosome 1"/>
</dbReference>
<dbReference type="HOGENOM" id="CLU_2964874_0_0_1"/>
<reference evidence="2" key="1">
    <citation type="submission" date="2015-04" db="UniProtKB">
        <authorList>
            <consortium name="EnsemblPlants"/>
        </authorList>
    </citation>
    <scope>IDENTIFICATION</scope>
    <source>
        <strain evidence="2">SL10</strain>
    </source>
</reference>
<evidence type="ECO:0000256" key="1">
    <source>
        <dbReference type="SAM" id="MobiDB-lite"/>
    </source>
</evidence>
<accession>A0A0E0FHQ2</accession>
<proteinExistence type="predicted"/>
<evidence type="ECO:0000313" key="3">
    <source>
        <dbReference type="Proteomes" id="UP000006591"/>
    </source>
</evidence>
<evidence type="ECO:0000313" key="2">
    <source>
        <dbReference type="EnsemblPlants" id="ONIVA01G07390.1"/>
    </source>
</evidence>
<name>A0A0E0FHQ2_ORYNI</name>
<dbReference type="AlphaFoldDB" id="A0A0E0FHQ2"/>
<keyword evidence="3" id="KW-1185">Reference proteome</keyword>
<reference evidence="2" key="2">
    <citation type="submission" date="2018-04" db="EMBL/GenBank/DDBJ databases">
        <title>OnivRS2 (Oryza nivara Reference Sequence Version 2).</title>
        <authorList>
            <person name="Zhang J."/>
            <person name="Kudrna D."/>
            <person name="Lee S."/>
            <person name="Talag J."/>
            <person name="Rajasekar S."/>
            <person name="Welchert J."/>
            <person name="Hsing Y.-I."/>
            <person name="Wing R.A."/>
        </authorList>
    </citation>
    <scope>NUCLEOTIDE SEQUENCE [LARGE SCALE GENOMIC DNA]</scope>
</reference>
<dbReference type="EnsemblPlants" id="ONIVA01G07390.1">
    <property type="protein sequence ID" value="ONIVA01G07390.1"/>
    <property type="gene ID" value="ONIVA01G07390"/>
</dbReference>
<dbReference type="Gramene" id="ONIVA01G07390.1">
    <property type="protein sequence ID" value="ONIVA01G07390.1"/>
    <property type="gene ID" value="ONIVA01G07390"/>
</dbReference>
<organism evidence="2">
    <name type="scientific">Oryza nivara</name>
    <name type="common">Indian wild rice</name>
    <name type="synonym">Oryza sativa f. spontanea</name>
    <dbReference type="NCBI Taxonomy" id="4536"/>
    <lineage>
        <taxon>Eukaryota</taxon>
        <taxon>Viridiplantae</taxon>
        <taxon>Streptophyta</taxon>
        <taxon>Embryophyta</taxon>
        <taxon>Tracheophyta</taxon>
        <taxon>Spermatophyta</taxon>
        <taxon>Magnoliopsida</taxon>
        <taxon>Liliopsida</taxon>
        <taxon>Poales</taxon>
        <taxon>Poaceae</taxon>
        <taxon>BOP clade</taxon>
        <taxon>Oryzoideae</taxon>
        <taxon>Oryzeae</taxon>
        <taxon>Oryzinae</taxon>
        <taxon>Oryza</taxon>
    </lineage>
</organism>
<feature type="region of interest" description="Disordered" evidence="1">
    <location>
        <begin position="1"/>
        <end position="29"/>
    </location>
</feature>
<sequence>MATSNDEFWQRDANKTSAKNRVNAIDKPEQQRRRRDLILAISYRTHLKTMTVKIFRNWI</sequence>